<proteinExistence type="predicted"/>
<accession>A0A6P5YKG0</accession>
<evidence type="ECO:0000313" key="3">
    <source>
        <dbReference type="RefSeq" id="XP_022740780.1"/>
    </source>
</evidence>
<dbReference type="GO" id="GO:0016757">
    <property type="term" value="F:glycosyltransferase activity"/>
    <property type="evidence" value="ECO:0007669"/>
    <property type="project" value="UniProtKB-KW"/>
</dbReference>
<keyword evidence="1" id="KW-0808">Transferase</keyword>
<reference evidence="3" key="1">
    <citation type="submission" date="2025-08" db="UniProtKB">
        <authorList>
            <consortium name="RefSeq"/>
        </authorList>
    </citation>
    <scope>IDENTIFICATION</scope>
    <source>
        <tissue evidence="3">Fruit stalk</tissue>
    </source>
</reference>
<keyword evidence="1" id="KW-0328">Glycosyltransferase</keyword>
<dbReference type="RefSeq" id="XP_022740780.1">
    <property type="nucleotide sequence ID" value="XM_022885045.1"/>
</dbReference>
<dbReference type="SUPFAM" id="SSF53756">
    <property type="entry name" value="UDP-Glycosyltransferase/glycogen phosphorylase"/>
    <property type="match status" value="1"/>
</dbReference>
<dbReference type="GeneID" id="111292602"/>
<dbReference type="Gene3D" id="3.40.50.2000">
    <property type="entry name" value="Glycogen Phosphorylase B"/>
    <property type="match status" value="2"/>
</dbReference>
<dbReference type="KEGG" id="dzi:111292602"/>
<evidence type="ECO:0000256" key="1">
    <source>
        <dbReference type="ARBA" id="ARBA00022676"/>
    </source>
</evidence>
<dbReference type="Proteomes" id="UP000515121">
    <property type="component" value="Unplaced"/>
</dbReference>
<evidence type="ECO:0000313" key="2">
    <source>
        <dbReference type="Proteomes" id="UP000515121"/>
    </source>
</evidence>
<keyword evidence="2" id="KW-1185">Reference proteome</keyword>
<gene>
    <name evidence="3" type="primary">LOC111292602</name>
</gene>
<protein>
    <submittedName>
        <fullName evidence="3">Anthocyanidin 3-O-glucosyltransferase 5-like</fullName>
    </submittedName>
</protein>
<name>A0A6P5YKG0_DURZI</name>
<dbReference type="PANTHER" id="PTHR48046:SF1">
    <property type="entry name" value="GLYCOSYLTRANSFERASE-RELATED"/>
    <property type="match status" value="1"/>
</dbReference>
<organism evidence="2 3">
    <name type="scientific">Durio zibethinus</name>
    <name type="common">Durian</name>
    <dbReference type="NCBI Taxonomy" id="66656"/>
    <lineage>
        <taxon>Eukaryota</taxon>
        <taxon>Viridiplantae</taxon>
        <taxon>Streptophyta</taxon>
        <taxon>Embryophyta</taxon>
        <taxon>Tracheophyta</taxon>
        <taxon>Spermatophyta</taxon>
        <taxon>Magnoliopsida</taxon>
        <taxon>eudicotyledons</taxon>
        <taxon>Gunneridae</taxon>
        <taxon>Pentapetalae</taxon>
        <taxon>rosids</taxon>
        <taxon>malvids</taxon>
        <taxon>Malvales</taxon>
        <taxon>Malvaceae</taxon>
        <taxon>Helicteroideae</taxon>
        <taxon>Durio</taxon>
    </lineage>
</organism>
<dbReference type="PANTHER" id="PTHR48046">
    <property type="entry name" value="UDP-GLYCOSYLTRANSFERASE 72E1"/>
    <property type="match status" value="1"/>
</dbReference>
<dbReference type="AlphaFoldDB" id="A0A6P5YKG0"/>
<sequence length="295" mass="32495">MEQSNPRPHRVLLSAPAHLMPVIELGKRFVTCQDVKVTIFVASFVEIAAAESRMVPGTHSTNLFDVIHLPPADISNLVDPSDKGLVSLSATVRVVKPAFRAAISALETPVTALIVHVFAIDCLGIADQLKIPKYVFVSTNAWFLALLIYTPILEKEVEGEYVDMKEPFVIPGCSSIRAEELPDPMFFRTKANYHEFLKFGVEIPQADGILVNTWEELQPKTLASLRDGNLLGSVAKAQIFPIGPNNSEGSPALKNELFDWLDKQSTDSVLYISFRSMGGLSLEQMTELAWGLELS</sequence>
<dbReference type="OrthoDB" id="5835829at2759"/>